<evidence type="ECO:0000313" key="1">
    <source>
        <dbReference type="EMBL" id="MVT65737.1"/>
    </source>
</evidence>
<name>A0A844SIU4_9BRAD</name>
<reference evidence="1 2" key="1">
    <citation type="submission" date="2019-12" db="EMBL/GenBank/DDBJ databases">
        <title>Draft genome sequences Bradyrhizobium cajani AMBPC1010, Bradyrhizobium pachyrhizi AMBPC1040 and Bradyrhizobium yuanmingense ALSPC3051, three plant growth promoting strains isolated from nodules of Cajanus cajan L. in Dominican Republic.</title>
        <authorList>
            <person name="Flores-Felix J.D."/>
            <person name="Araujo J."/>
            <person name="Diaz-Alcantara C."/>
            <person name="Gonzalez-Andres F."/>
            <person name="Velazquez E."/>
        </authorList>
    </citation>
    <scope>NUCLEOTIDE SEQUENCE [LARGE SCALE GENOMIC DNA]</scope>
    <source>
        <strain evidence="1 2">1040</strain>
    </source>
</reference>
<proteinExistence type="predicted"/>
<keyword evidence="2" id="KW-1185">Reference proteome</keyword>
<dbReference type="RefSeq" id="WP_157343205.1">
    <property type="nucleotide sequence ID" value="NZ_CP121667.1"/>
</dbReference>
<dbReference type="EMBL" id="WQNF01000006">
    <property type="protein sequence ID" value="MVT65737.1"/>
    <property type="molecule type" value="Genomic_DNA"/>
</dbReference>
<comment type="caution">
    <text evidence="1">The sequence shown here is derived from an EMBL/GenBank/DDBJ whole genome shotgun (WGS) entry which is preliminary data.</text>
</comment>
<dbReference type="Proteomes" id="UP000436468">
    <property type="component" value="Unassembled WGS sequence"/>
</dbReference>
<gene>
    <name evidence="1" type="ORF">GPL21_11525</name>
</gene>
<organism evidence="1 2">
    <name type="scientific">Bradyrhizobium pachyrhizi</name>
    <dbReference type="NCBI Taxonomy" id="280333"/>
    <lineage>
        <taxon>Bacteria</taxon>
        <taxon>Pseudomonadati</taxon>
        <taxon>Pseudomonadota</taxon>
        <taxon>Alphaproteobacteria</taxon>
        <taxon>Hyphomicrobiales</taxon>
        <taxon>Nitrobacteraceae</taxon>
        <taxon>Bradyrhizobium</taxon>
    </lineage>
</organism>
<accession>A0A844SIU4</accession>
<dbReference type="AlphaFoldDB" id="A0A844SIU4"/>
<evidence type="ECO:0000313" key="2">
    <source>
        <dbReference type="Proteomes" id="UP000436468"/>
    </source>
</evidence>
<sequence length="129" mass="14379">MLTSINNFAAVTASKAGKIESLDEEWQDGHKRQIEIYRWCCVSDTGYWVYANASKDKTAFDWKLEFDLTLVPYTGDDSWEEGKLKKIKECLDSDALPDAAGGTVGKELRSIQTQGTLLAVNRKKATLGI</sequence>
<protein>
    <submittedName>
        <fullName evidence="1">Uncharacterized protein</fullName>
    </submittedName>
</protein>